<evidence type="ECO:0000313" key="1">
    <source>
        <dbReference type="EMBL" id="KAF6330191.1"/>
    </source>
</evidence>
<dbReference type="Proteomes" id="UP000527355">
    <property type="component" value="Unassembled WGS sequence"/>
</dbReference>
<organism evidence="1 2">
    <name type="scientific">Myotis myotis</name>
    <name type="common">Greater mouse-eared bat</name>
    <name type="synonym">Vespertilio myotis</name>
    <dbReference type="NCBI Taxonomy" id="51298"/>
    <lineage>
        <taxon>Eukaryota</taxon>
        <taxon>Metazoa</taxon>
        <taxon>Chordata</taxon>
        <taxon>Craniata</taxon>
        <taxon>Vertebrata</taxon>
        <taxon>Euteleostomi</taxon>
        <taxon>Mammalia</taxon>
        <taxon>Eutheria</taxon>
        <taxon>Laurasiatheria</taxon>
        <taxon>Chiroptera</taxon>
        <taxon>Yangochiroptera</taxon>
        <taxon>Vespertilionidae</taxon>
        <taxon>Myotis</taxon>
    </lineage>
</organism>
<proteinExistence type="predicted"/>
<keyword evidence="2" id="KW-1185">Reference proteome</keyword>
<comment type="caution">
    <text evidence="1">The sequence shown here is derived from an EMBL/GenBank/DDBJ whole genome shotgun (WGS) entry which is preliminary data.</text>
</comment>
<reference evidence="1 2" key="1">
    <citation type="journal article" date="2020" name="Nature">
        <title>Six reference-quality genomes reveal evolution of bat adaptations.</title>
        <authorList>
            <person name="Jebb D."/>
            <person name="Huang Z."/>
            <person name="Pippel M."/>
            <person name="Hughes G.M."/>
            <person name="Lavrichenko K."/>
            <person name="Devanna P."/>
            <person name="Winkler S."/>
            <person name="Jermiin L.S."/>
            <person name="Skirmuntt E.C."/>
            <person name="Katzourakis A."/>
            <person name="Burkitt-Gray L."/>
            <person name="Ray D.A."/>
            <person name="Sullivan K.A.M."/>
            <person name="Roscito J.G."/>
            <person name="Kirilenko B.M."/>
            <person name="Davalos L.M."/>
            <person name="Corthals A.P."/>
            <person name="Power M.L."/>
            <person name="Jones G."/>
            <person name="Ransome R.D."/>
            <person name="Dechmann D.K.N."/>
            <person name="Locatelli A.G."/>
            <person name="Puechmaille S.J."/>
            <person name="Fedrigo O."/>
            <person name="Jarvis E.D."/>
            <person name="Hiller M."/>
            <person name="Vernes S.C."/>
            <person name="Myers E.W."/>
            <person name="Teeling E.C."/>
        </authorList>
    </citation>
    <scope>NUCLEOTIDE SEQUENCE [LARGE SCALE GENOMIC DNA]</scope>
    <source>
        <strain evidence="1">MMyoMyo1</strain>
        <tissue evidence="1">Flight muscle</tissue>
    </source>
</reference>
<dbReference type="AlphaFoldDB" id="A0A7J7VYX3"/>
<dbReference type="EMBL" id="JABWUV010000009">
    <property type="protein sequence ID" value="KAF6330191.1"/>
    <property type="molecule type" value="Genomic_DNA"/>
</dbReference>
<evidence type="ECO:0000313" key="2">
    <source>
        <dbReference type="Proteomes" id="UP000527355"/>
    </source>
</evidence>
<gene>
    <name evidence="1" type="ORF">mMyoMyo1_012201</name>
</gene>
<name>A0A7J7VYX3_MYOMY</name>
<accession>A0A7J7VYX3</accession>
<protein>
    <submittedName>
        <fullName evidence="1">Uncharacterized protein</fullName>
    </submittedName>
</protein>
<sequence length="160" mass="17680">MAPLTPQTQRCPHTRSLGCLLPASARRTSLCLRLRLRHPRAPRGERSATCLTGNPFSLGRAFLNQSIRSLPLGHGWSRHRLTRTRFARCASRPVPTHHSPSSEPSHGHRSVLYVLCPLTQPPSTAQPSLSGFLSTGDVNTHWQSLPESIIYIGGYTTIPF</sequence>